<dbReference type="EMBL" id="JAUSRO010000030">
    <property type="protein sequence ID" value="MDP9903040.1"/>
    <property type="molecule type" value="Genomic_DNA"/>
</dbReference>
<name>A0ABT9SF95_9BURK</name>
<dbReference type="Pfam" id="PF06082">
    <property type="entry name" value="YjbH"/>
    <property type="match status" value="1"/>
</dbReference>
<sequence length="1008" mass="109723">MTTRTHAPRFLPQRSHVAAACLLLATCAAHAQTPAANATTPTGLEGPGSVRAGERLSDWLQRQPAEAATPGLSWLVPQERLAQQFLKNTLLVRLETSVRRLPAAEAASRQQLLTWLQQMPVTGRVALGQLDASYLQTHPAQDPVLVTGQQLIPAPRADTVAVVRPNGDVCQVAHTAGRLALDYAQACGMGDATDFAWVAQPDGRTARVGVASWNAAPSDEPAPGAWIWAPPRSMPDLVAISEGMVRFLATQGPSPLQRLVPAGAALTTTDPAAAPPPAPVPLPVPATTISVRPEVAPQYQRVDYTGNDWGEIGLLQTPTARMAKAGEFRASYTHVAPYSRLNVMFQPLDWLEGGFRYTSISNRIYGISDQDYKDKSIDVKARLWQESAYLPEVALGFRDVGGTGLFSSEYFVGSKRVGDFDFSLGMGWGYMANSGNISNPFKLLGDRFATRPASNNSVTVSGKTNFGNYFRGPAALFGGVEWRTPWEPLTLKVEYDGNDYKNEPLSNSFDQRTPINVGLVYRLSPGVEFSAGIERGNKVMFGVTLSTNLAQASTTKVADPATPRFVPQAPAQSPGWPTTAADIESRTGWLVERIAPQGESLHVWITESNTVYREARVEQITAVLHRDAPASVKNFVLHFSERGIPMHAQVVDRTAWVTAHYQALPPSAAREPIQREYAPAPEPQIKRASMAAANGSTASADASTITGPWTRPRDNFSFGITPSITQILGGPDGFLLYQIGVQASAEYRFTSNTWANGSVNARLLDNYDKFTYTAPSNLPRVRTYQREYVTSSRVTIPNLQLTHAGQLSENQYFSMYGGALESMFAGVGGEWLYRPWHSRVAFGVDVNHVRQRGFDQDFSLRDYKVNTGHATLYWDTGWYGVLAKVSAGQYLAGDRGVTVDISRRFDNGVAIGAYATKTNVSAAQFGEGSFDKGIYISIPFDALLPRSSSFVANFNWVPVTRDGGAKLARSNTLYEMTSARDPRAFSMGPPKADTPNAGDNILDFDKAR</sequence>
<evidence type="ECO:0008006" key="5">
    <source>
        <dbReference type="Google" id="ProtNLM"/>
    </source>
</evidence>
<keyword evidence="2" id="KW-0732">Signal</keyword>
<proteinExistence type="predicted"/>
<accession>A0ABT9SF95</accession>
<organism evidence="3 4">
    <name type="scientific">Variovorax ginsengisoli</name>
    <dbReference type="NCBI Taxonomy" id="363844"/>
    <lineage>
        <taxon>Bacteria</taxon>
        <taxon>Pseudomonadati</taxon>
        <taxon>Pseudomonadota</taxon>
        <taxon>Betaproteobacteria</taxon>
        <taxon>Burkholderiales</taxon>
        <taxon>Comamonadaceae</taxon>
        <taxon>Variovorax</taxon>
    </lineage>
</organism>
<keyword evidence="4" id="KW-1185">Reference proteome</keyword>
<feature type="signal peptide" evidence="2">
    <location>
        <begin position="1"/>
        <end position="31"/>
    </location>
</feature>
<feature type="chain" id="PRO_5046352512" description="Capsule biosynthesis GfcC-like C-terminal domain-containing protein" evidence="2">
    <location>
        <begin position="32"/>
        <end position="1008"/>
    </location>
</feature>
<comment type="caution">
    <text evidence="3">The sequence shown here is derived from an EMBL/GenBank/DDBJ whole genome shotgun (WGS) entry which is preliminary data.</text>
</comment>
<dbReference type="InterPro" id="IPR010344">
    <property type="entry name" value="YbjH"/>
</dbReference>
<evidence type="ECO:0000256" key="2">
    <source>
        <dbReference type="SAM" id="SignalP"/>
    </source>
</evidence>
<evidence type="ECO:0000256" key="1">
    <source>
        <dbReference type="SAM" id="MobiDB-lite"/>
    </source>
</evidence>
<evidence type="ECO:0000313" key="4">
    <source>
        <dbReference type="Proteomes" id="UP001226867"/>
    </source>
</evidence>
<dbReference type="Proteomes" id="UP001226867">
    <property type="component" value="Unassembled WGS sequence"/>
</dbReference>
<evidence type="ECO:0000313" key="3">
    <source>
        <dbReference type="EMBL" id="MDP9903040.1"/>
    </source>
</evidence>
<dbReference type="Gene3D" id="3.10.560.10">
    <property type="entry name" value="Outer membrane lipoprotein wza domain like"/>
    <property type="match status" value="1"/>
</dbReference>
<reference evidence="3 4" key="1">
    <citation type="submission" date="2023-07" db="EMBL/GenBank/DDBJ databases">
        <title>Sorghum-associated microbial communities from plants grown in Nebraska, USA.</title>
        <authorList>
            <person name="Schachtman D."/>
        </authorList>
    </citation>
    <scope>NUCLEOTIDE SEQUENCE [LARGE SCALE GENOMIC DNA]</scope>
    <source>
        <strain evidence="3 4">DS1607</strain>
    </source>
</reference>
<dbReference type="RefSeq" id="WP_307692764.1">
    <property type="nucleotide sequence ID" value="NZ_JAUSRO010000030.1"/>
</dbReference>
<gene>
    <name evidence="3" type="ORF">J2W36_005321</name>
</gene>
<feature type="region of interest" description="Disordered" evidence="1">
    <location>
        <begin position="984"/>
        <end position="1008"/>
    </location>
</feature>
<protein>
    <recommendedName>
        <fullName evidence="5">Capsule biosynthesis GfcC-like C-terminal domain-containing protein</fullName>
    </recommendedName>
</protein>